<accession>A0A1M6LCR0</accession>
<protein>
    <submittedName>
        <fullName evidence="4">O-succinylbenzoic acid--CoA ligase</fullName>
    </submittedName>
</protein>
<evidence type="ECO:0000256" key="2">
    <source>
        <dbReference type="ARBA" id="ARBA00022598"/>
    </source>
</evidence>
<comment type="similarity">
    <text evidence="1">Belongs to the ATP-dependent AMP-binding enzyme family.</text>
</comment>
<keyword evidence="5" id="KW-1185">Reference proteome</keyword>
<dbReference type="PANTHER" id="PTHR43201:SF5">
    <property type="entry name" value="MEDIUM-CHAIN ACYL-COA LIGASE ACSF2, MITOCHONDRIAL"/>
    <property type="match status" value="1"/>
</dbReference>
<dbReference type="EMBL" id="FQYU01000007">
    <property type="protein sequence ID" value="SHJ68973.1"/>
    <property type="molecule type" value="Genomic_DNA"/>
</dbReference>
<evidence type="ECO:0000313" key="4">
    <source>
        <dbReference type="EMBL" id="SHJ68973.1"/>
    </source>
</evidence>
<dbReference type="InterPro" id="IPR042099">
    <property type="entry name" value="ANL_N_sf"/>
</dbReference>
<dbReference type="STRING" id="192903.SAMN04488513_107111"/>
<evidence type="ECO:0000259" key="3">
    <source>
        <dbReference type="Pfam" id="PF00501"/>
    </source>
</evidence>
<dbReference type="GO" id="GO:0031956">
    <property type="term" value="F:medium-chain fatty acid-CoA ligase activity"/>
    <property type="evidence" value="ECO:0007669"/>
    <property type="project" value="TreeGrafter"/>
</dbReference>
<sequence>MVNASYNALHGQFRLNGNPYSKDELKEVAYSLVKEGEDFERAIGDFLIDWLNDRPTISVQTSGSTGKPKSIVLQKRHMVNSACATGDFFHLRPGDTALLCLPATYVAGKMMLVRAMVLGLRLDYVSPSSNPLGTNSPFYDFSAMVPLQLKNSLEHLSCIGTLIVGGAPVNPEMLGLVRKKGVSTTIFETYGMTETITHIALKQVHPTAQLPETAFTVLPKVKISTDARGCLVIDAPEIAEGPVVTNDMVRIVSDLEFEWLGRYDNVINSGGVKLFPEQIEAKLGKVIESRFFVAGKKDAGLGQKLILVVEGNPNTDRLIEKIRQLPLLDKFEVPKHVFCVPQFKETASGKVQRSETLASIG</sequence>
<dbReference type="InterPro" id="IPR000873">
    <property type="entry name" value="AMP-dep_synth/lig_dom"/>
</dbReference>
<dbReference type="SUPFAM" id="SSF56801">
    <property type="entry name" value="Acetyl-CoA synthetase-like"/>
    <property type="match status" value="1"/>
</dbReference>
<reference evidence="5" key="1">
    <citation type="submission" date="2016-11" db="EMBL/GenBank/DDBJ databases">
        <authorList>
            <person name="Varghese N."/>
            <person name="Submissions S."/>
        </authorList>
    </citation>
    <scope>NUCLEOTIDE SEQUENCE [LARGE SCALE GENOMIC DNA]</scope>
    <source>
        <strain evidence="5">DSM 19858</strain>
    </source>
</reference>
<dbReference type="RefSeq" id="WP_072994859.1">
    <property type="nucleotide sequence ID" value="NZ_FQYU01000007.1"/>
</dbReference>
<dbReference type="InterPro" id="IPR045851">
    <property type="entry name" value="AMP-bd_C_sf"/>
</dbReference>
<proteinExistence type="inferred from homology"/>
<dbReference type="OrthoDB" id="8870348at2"/>
<organism evidence="4 5">
    <name type="scientific">Pseudozobellia thermophila</name>
    <dbReference type="NCBI Taxonomy" id="192903"/>
    <lineage>
        <taxon>Bacteria</taxon>
        <taxon>Pseudomonadati</taxon>
        <taxon>Bacteroidota</taxon>
        <taxon>Flavobacteriia</taxon>
        <taxon>Flavobacteriales</taxon>
        <taxon>Flavobacteriaceae</taxon>
        <taxon>Pseudozobellia</taxon>
    </lineage>
</organism>
<dbReference type="PANTHER" id="PTHR43201">
    <property type="entry name" value="ACYL-COA SYNTHETASE"/>
    <property type="match status" value="1"/>
</dbReference>
<keyword evidence="2 4" id="KW-0436">Ligase</keyword>
<name>A0A1M6LCR0_9FLAO</name>
<dbReference type="Gene3D" id="3.30.300.30">
    <property type="match status" value="1"/>
</dbReference>
<dbReference type="GO" id="GO:0006631">
    <property type="term" value="P:fatty acid metabolic process"/>
    <property type="evidence" value="ECO:0007669"/>
    <property type="project" value="TreeGrafter"/>
</dbReference>
<dbReference type="Pfam" id="PF00501">
    <property type="entry name" value="AMP-binding"/>
    <property type="match status" value="1"/>
</dbReference>
<evidence type="ECO:0000313" key="5">
    <source>
        <dbReference type="Proteomes" id="UP000184543"/>
    </source>
</evidence>
<dbReference type="Gene3D" id="3.40.50.12780">
    <property type="entry name" value="N-terminal domain of ligase-like"/>
    <property type="match status" value="1"/>
</dbReference>
<gene>
    <name evidence="4" type="ORF">SAMN04488513_107111</name>
</gene>
<dbReference type="AlphaFoldDB" id="A0A1M6LCR0"/>
<dbReference type="Proteomes" id="UP000184543">
    <property type="component" value="Unassembled WGS sequence"/>
</dbReference>
<evidence type="ECO:0000256" key="1">
    <source>
        <dbReference type="ARBA" id="ARBA00006432"/>
    </source>
</evidence>
<feature type="domain" description="AMP-dependent synthetase/ligase" evidence="3">
    <location>
        <begin position="61"/>
        <end position="213"/>
    </location>
</feature>